<accession>A0ABQ5BJ65</accession>
<reference evidence="1" key="2">
    <citation type="submission" date="2022-01" db="EMBL/GenBank/DDBJ databases">
        <authorList>
            <person name="Yamashiro T."/>
            <person name="Shiraishi A."/>
            <person name="Satake H."/>
            <person name="Nakayama K."/>
        </authorList>
    </citation>
    <scope>NUCLEOTIDE SEQUENCE</scope>
</reference>
<evidence type="ECO:0000313" key="2">
    <source>
        <dbReference type="Proteomes" id="UP001151760"/>
    </source>
</evidence>
<organism evidence="1 2">
    <name type="scientific">Tanacetum coccineum</name>
    <dbReference type="NCBI Taxonomy" id="301880"/>
    <lineage>
        <taxon>Eukaryota</taxon>
        <taxon>Viridiplantae</taxon>
        <taxon>Streptophyta</taxon>
        <taxon>Embryophyta</taxon>
        <taxon>Tracheophyta</taxon>
        <taxon>Spermatophyta</taxon>
        <taxon>Magnoliopsida</taxon>
        <taxon>eudicotyledons</taxon>
        <taxon>Gunneridae</taxon>
        <taxon>Pentapetalae</taxon>
        <taxon>asterids</taxon>
        <taxon>campanulids</taxon>
        <taxon>Asterales</taxon>
        <taxon>Asteraceae</taxon>
        <taxon>Asteroideae</taxon>
        <taxon>Anthemideae</taxon>
        <taxon>Anthemidinae</taxon>
        <taxon>Tanacetum</taxon>
    </lineage>
</organism>
<dbReference type="Proteomes" id="UP001151760">
    <property type="component" value="Unassembled WGS sequence"/>
</dbReference>
<dbReference type="EMBL" id="BQNB010013239">
    <property type="protein sequence ID" value="GJT13563.1"/>
    <property type="molecule type" value="Genomic_DNA"/>
</dbReference>
<protein>
    <submittedName>
        <fullName evidence="1">Uncharacterized protein</fullName>
    </submittedName>
</protein>
<reference evidence="1" key="1">
    <citation type="journal article" date="2022" name="Int. J. Mol. Sci.">
        <title>Draft Genome of Tanacetum Coccineum: Genomic Comparison of Closely Related Tanacetum-Family Plants.</title>
        <authorList>
            <person name="Yamashiro T."/>
            <person name="Shiraishi A."/>
            <person name="Nakayama K."/>
            <person name="Satake H."/>
        </authorList>
    </citation>
    <scope>NUCLEOTIDE SEQUENCE</scope>
</reference>
<comment type="caution">
    <text evidence="1">The sequence shown here is derived from an EMBL/GenBank/DDBJ whole genome shotgun (WGS) entry which is preliminary data.</text>
</comment>
<keyword evidence="2" id="KW-1185">Reference proteome</keyword>
<proteinExistence type="predicted"/>
<gene>
    <name evidence="1" type="ORF">Tco_0860605</name>
</gene>
<evidence type="ECO:0000313" key="1">
    <source>
        <dbReference type="EMBL" id="GJT13563.1"/>
    </source>
</evidence>
<sequence>MATRCVQFDTMTANVKVHGECQVTDGEGPENVDVESRPTKSILKKGTVKGLDVGLNAAGVDASTNNSQSPDVGVNMGQSNSKHVHVSNIQVGQHIDTSGVDKSPDSTHDDVSYNVSLEHAATTNNMNNANSSSFAFMFKVNTPKKTVTIYVLTNDETISEDDVAS</sequence>
<name>A0ABQ5BJ65_9ASTR</name>